<evidence type="ECO:0000256" key="2">
    <source>
        <dbReference type="SAM" id="SignalP"/>
    </source>
</evidence>
<evidence type="ECO:0000256" key="1">
    <source>
        <dbReference type="SAM" id="MobiDB-lite"/>
    </source>
</evidence>
<organism evidence="3 4">
    <name type="scientific">Candidatus Nitrospira inopinata</name>
    <dbReference type="NCBI Taxonomy" id="1715989"/>
    <lineage>
        <taxon>Bacteria</taxon>
        <taxon>Pseudomonadati</taxon>
        <taxon>Nitrospirota</taxon>
        <taxon>Nitrospiria</taxon>
        <taxon>Nitrospirales</taxon>
        <taxon>Nitrospiraceae</taxon>
        <taxon>Nitrospira</taxon>
    </lineage>
</organism>
<protein>
    <submittedName>
        <fullName evidence="3">Uncharacterized protein</fullName>
    </submittedName>
</protein>
<feature type="region of interest" description="Disordered" evidence="1">
    <location>
        <begin position="163"/>
        <end position="186"/>
    </location>
</feature>
<dbReference type="RefSeq" id="WP_062485809.1">
    <property type="nucleotide sequence ID" value="NZ_LN885086.1"/>
</dbReference>
<name>A0A0S4KTS7_9BACT</name>
<gene>
    <name evidence="3" type="ORF">NITINOP_2473</name>
</gene>
<proteinExistence type="predicted"/>
<dbReference type="Proteomes" id="UP000066284">
    <property type="component" value="Chromosome 1"/>
</dbReference>
<dbReference type="EMBL" id="LN885086">
    <property type="protein sequence ID" value="CUQ67445.1"/>
    <property type="molecule type" value="Genomic_DNA"/>
</dbReference>
<sequence>MRKVLALGAAILLVGSGGVAKAQERLQQSSGGSAMGVGTGVGDVSGNANRVQAFDRNAFLDRLSLPETIYGRVLAIDFPGGKMHLETGGSSHDEGRAGLGAMNSLVVFFDERTNMDQIRTLNAGDDISLQVVEATTNHQEFGTGRKIVREVYVLRGNEKLAGFGGLGQRPDPSTERGIETSSGSMTGGVAGGVIPGKIGGVVDTTIGEYTGSAPCWNCEPQPGWGYGSKQTKSDYGTDLAKPNLVKGLE</sequence>
<evidence type="ECO:0000313" key="4">
    <source>
        <dbReference type="Proteomes" id="UP000066284"/>
    </source>
</evidence>
<keyword evidence="4" id="KW-1185">Reference proteome</keyword>
<feature type="chain" id="PRO_5006623577" evidence="2">
    <location>
        <begin position="23"/>
        <end position="249"/>
    </location>
</feature>
<dbReference type="AlphaFoldDB" id="A0A0S4KTS7"/>
<keyword evidence="2" id="KW-0732">Signal</keyword>
<reference evidence="4" key="1">
    <citation type="submission" date="2015-09" db="EMBL/GenBank/DDBJ databases">
        <authorList>
            <person name="Daims H."/>
        </authorList>
    </citation>
    <scope>NUCLEOTIDE SEQUENCE [LARGE SCALE GENOMIC DNA]</scope>
</reference>
<feature type="signal peptide" evidence="2">
    <location>
        <begin position="1"/>
        <end position="22"/>
    </location>
</feature>
<accession>A0A0S4KTS7</accession>
<dbReference type="OrthoDB" id="9779281at2"/>
<dbReference type="KEGG" id="nio:NITINOP_2473"/>
<evidence type="ECO:0000313" key="3">
    <source>
        <dbReference type="EMBL" id="CUQ67445.1"/>
    </source>
</evidence>